<evidence type="ECO:0000313" key="8">
    <source>
        <dbReference type="EMBL" id="KTB42897.1"/>
    </source>
</evidence>
<comment type="cofactor">
    <cofactor evidence="7">
        <name>heme</name>
        <dbReference type="ChEBI" id="CHEBI:30413"/>
    </cofactor>
</comment>
<sequence length="842" mass="94803">MYDSILNILLTLSAIWFLHRLIGFWKDLKAARQYTPTTLSLLSPHALIGNISPIPIPYIAPGHNHLFVDKHRLYEECGSDVTQYVSLLPGETILSVADPTTAKEILLSRSRFPKNLYHYQKLTFFGRNIIASEGDEWKKYRKVVAPAFSDRNSTLVWNETVKVMNDLFDNVWDERGPVIELGHCLDITLPIALFVIGAAGFGRRLSWKEDASVPPNSSHSMTFKEALHDMTTGLLIKMFAPTWLKNVSGYVKSVDRAFDELDKYMTEMIQTRRASKETDGYGHDLFSSLLAANESDQGGPSLTNRELMGNVFIFLVAGHETTAHTLCFTFALLALYPEEQDILYEHIKSVLGDRRVPTYEEMPLFTQSMAVFYETLRLFPPVTGIVKDTPQDTTVSYNGQTIPIRTGTQVEVNITAVHYNPKYWPNPNEFKPSRFREDTWQKDAFLPFSLGPRACLGRKFFETEGIAILTMLMSRYRVELAPGVDKERLFDTRLGITLTPVNVPLGGLPNRELMENVFIFLITGHEFKPSVSSLRSSPEVYIPNTHYKRVVVLFSRPHQPEPSGFREDAWPKGAFLSFSLGVYASSYSPLSLFPSFFTRTNSHVEPRAWLGRKFFEAEGIAILTMLVFRYRVELASSNSNEMKDGLLDMRLAITLTPVNVPLAGVVAEVGRAIHPGSDYPIFILHSEAQALEHAPEPDSRSAAGLPPSQTSILGIADPGATKVYSLHILDTESWALGNPSTLASPKALTIRSLTCFGRILSLLEAFSDPNNSQVWTKDYGRPFLIMYAESKRLSPRSIDRILRLRSLFSLMAKPPCKFDHLTHHVLTHELWNSDAIPPGKTY</sequence>
<dbReference type="GO" id="GO:0020037">
    <property type="term" value="F:heme binding"/>
    <property type="evidence" value="ECO:0007669"/>
    <property type="project" value="InterPro"/>
</dbReference>
<comment type="similarity">
    <text evidence="1">Belongs to the cytochrome P450 family.</text>
</comment>
<dbReference type="PANTHER" id="PTHR24291:SF50">
    <property type="entry name" value="BIFUNCTIONAL ALBAFLAVENONE MONOOXYGENASE_TERPENE SYNTHASE"/>
    <property type="match status" value="1"/>
</dbReference>
<dbReference type="InterPro" id="IPR050196">
    <property type="entry name" value="Cytochrome_P450_Monoox"/>
</dbReference>
<dbReference type="Pfam" id="PF00067">
    <property type="entry name" value="p450"/>
    <property type="match status" value="1"/>
</dbReference>
<evidence type="ECO:0000256" key="1">
    <source>
        <dbReference type="ARBA" id="ARBA00010617"/>
    </source>
</evidence>
<keyword evidence="6" id="KW-0503">Monooxygenase</keyword>
<organism evidence="8 9">
    <name type="scientific">Moniliophthora roreri</name>
    <name type="common">Frosty pod rot fungus</name>
    <name type="synonym">Monilia roreri</name>
    <dbReference type="NCBI Taxonomy" id="221103"/>
    <lineage>
        <taxon>Eukaryota</taxon>
        <taxon>Fungi</taxon>
        <taxon>Dikarya</taxon>
        <taxon>Basidiomycota</taxon>
        <taxon>Agaricomycotina</taxon>
        <taxon>Agaricomycetes</taxon>
        <taxon>Agaricomycetidae</taxon>
        <taxon>Agaricales</taxon>
        <taxon>Marasmiineae</taxon>
        <taxon>Marasmiaceae</taxon>
        <taxon>Moniliophthora</taxon>
    </lineage>
</organism>
<dbReference type="GO" id="GO:0005506">
    <property type="term" value="F:iron ion binding"/>
    <property type="evidence" value="ECO:0007669"/>
    <property type="project" value="InterPro"/>
</dbReference>
<reference evidence="8 9" key="1">
    <citation type="submission" date="2015-12" db="EMBL/GenBank/DDBJ databases">
        <title>Draft genome sequence of Moniliophthora roreri, the causal agent of frosty pod rot of cacao.</title>
        <authorList>
            <person name="Aime M.C."/>
            <person name="Diaz-Valderrama J.R."/>
            <person name="Kijpornyongpan T."/>
            <person name="Phillips-Mora W."/>
        </authorList>
    </citation>
    <scope>NUCLEOTIDE SEQUENCE [LARGE SCALE GENOMIC DNA]</scope>
    <source>
        <strain evidence="8 9">MCA 2952</strain>
    </source>
</reference>
<dbReference type="EMBL" id="LATX01001289">
    <property type="protein sequence ID" value="KTB42897.1"/>
    <property type="molecule type" value="Genomic_DNA"/>
</dbReference>
<evidence type="ECO:0000256" key="6">
    <source>
        <dbReference type="ARBA" id="ARBA00023033"/>
    </source>
</evidence>
<evidence type="ECO:0000256" key="7">
    <source>
        <dbReference type="PIRSR" id="PIRSR602401-1"/>
    </source>
</evidence>
<keyword evidence="4" id="KW-0560">Oxidoreductase</keyword>
<name>A0A0W0G2X2_MONRR</name>
<comment type="caution">
    <text evidence="8">The sequence shown here is derived from an EMBL/GenBank/DDBJ whole genome shotgun (WGS) entry which is preliminary data.</text>
</comment>
<evidence type="ECO:0000256" key="5">
    <source>
        <dbReference type="ARBA" id="ARBA00023004"/>
    </source>
</evidence>
<dbReference type="GO" id="GO:0004497">
    <property type="term" value="F:monooxygenase activity"/>
    <property type="evidence" value="ECO:0007669"/>
    <property type="project" value="UniProtKB-KW"/>
</dbReference>
<dbReference type="InterPro" id="IPR002401">
    <property type="entry name" value="Cyt_P450_E_grp-I"/>
</dbReference>
<dbReference type="SUPFAM" id="SSF48264">
    <property type="entry name" value="Cytochrome P450"/>
    <property type="match status" value="1"/>
</dbReference>
<dbReference type="eggNOG" id="KOG0157">
    <property type="taxonomic scope" value="Eukaryota"/>
</dbReference>
<dbReference type="InterPro" id="IPR001128">
    <property type="entry name" value="Cyt_P450"/>
</dbReference>
<keyword evidence="3 7" id="KW-0479">Metal-binding</keyword>
<keyword evidence="2 7" id="KW-0349">Heme</keyword>
<dbReference type="PRINTS" id="PR00385">
    <property type="entry name" value="P450"/>
</dbReference>
<keyword evidence="5 7" id="KW-0408">Iron</keyword>
<dbReference type="InterPro" id="IPR017972">
    <property type="entry name" value="Cyt_P450_CS"/>
</dbReference>
<dbReference type="CDD" id="cd11070">
    <property type="entry name" value="CYP56-like"/>
    <property type="match status" value="1"/>
</dbReference>
<accession>A0A0W0G2X2</accession>
<evidence type="ECO:0000256" key="4">
    <source>
        <dbReference type="ARBA" id="ARBA00023002"/>
    </source>
</evidence>
<evidence type="ECO:0000256" key="2">
    <source>
        <dbReference type="ARBA" id="ARBA00022617"/>
    </source>
</evidence>
<proteinExistence type="inferred from homology"/>
<dbReference type="GO" id="GO:0016705">
    <property type="term" value="F:oxidoreductase activity, acting on paired donors, with incorporation or reduction of molecular oxygen"/>
    <property type="evidence" value="ECO:0007669"/>
    <property type="project" value="InterPro"/>
</dbReference>
<dbReference type="AlphaFoldDB" id="A0A0W0G2X2"/>
<protein>
    <submittedName>
        <fullName evidence="8">Putative cytochrome P450</fullName>
    </submittedName>
</protein>
<dbReference type="PRINTS" id="PR00463">
    <property type="entry name" value="EP450I"/>
</dbReference>
<dbReference type="Gene3D" id="1.10.630.10">
    <property type="entry name" value="Cytochrome P450"/>
    <property type="match status" value="1"/>
</dbReference>
<feature type="binding site" description="axial binding residue" evidence="7">
    <location>
        <position position="455"/>
    </location>
    <ligand>
        <name>heme</name>
        <dbReference type="ChEBI" id="CHEBI:30413"/>
    </ligand>
    <ligandPart>
        <name>Fe</name>
        <dbReference type="ChEBI" id="CHEBI:18248"/>
    </ligandPart>
</feature>
<evidence type="ECO:0000313" key="9">
    <source>
        <dbReference type="Proteomes" id="UP000054988"/>
    </source>
</evidence>
<dbReference type="Proteomes" id="UP000054988">
    <property type="component" value="Unassembled WGS sequence"/>
</dbReference>
<dbReference type="PROSITE" id="PS00086">
    <property type="entry name" value="CYTOCHROME_P450"/>
    <property type="match status" value="1"/>
</dbReference>
<dbReference type="InterPro" id="IPR036396">
    <property type="entry name" value="Cyt_P450_sf"/>
</dbReference>
<dbReference type="PANTHER" id="PTHR24291">
    <property type="entry name" value="CYTOCHROME P450 FAMILY 4"/>
    <property type="match status" value="1"/>
</dbReference>
<evidence type="ECO:0000256" key="3">
    <source>
        <dbReference type="ARBA" id="ARBA00022723"/>
    </source>
</evidence>
<gene>
    <name evidence="8" type="ORF">WG66_4526</name>
</gene>